<dbReference type="Proteomes" id="UP000675163">
    <property type="component" value="Unassembled WGS sequence"/>
</dbReference>
<evidence type="ECO:0000313" key="2">
    <source>
        <dbReference type="EMBL" id="MBP1326363.1"/>
    </source>
</evidence>
<proteinExistence type="predicted"/>
<comment type="caution">
    <text evidence="2">The sequence shown here is derived from an EMBL/GenBank/DDBJ whole genome shotgun (WGS) entry which is preliminary data.</text>
</comment>
<feature type="transmembrane region" description="Helical" evidence="1">
    <location>
        <begin position="221"/>
        <end position="238"/>
    </location>
</feature>
<keyword evidence="3" id="KW-1185">Reference proteome</keyword>
<evidence type="ECO:0000313" key="3">
    <source>
        <dbReference type="Proteomes" id="UP000675163"/>
    </source>
</evidence>
<keyword evidence="1" id="KW-0472">Membrane</keyword>
<organism evidence="2 3">
    <name type="scientific">Leucobacter exalbidus</name>
    <dbReference type="NCBI Taxonomy" id="662960"/>
    <lineage>
        <taxon>Bacteria</taxon>
        <taxon>Bacillati</taxon>
        <taxon>Actinomycetota</taxon>
        <taxon>Actinomycetes</taxon>
        <taxon>Micrococcales</taxon>
        <taxon>Microbacteriaceae</taxon>
        <taxon>Leucobacter</taxon>
    </lineage>
</organism>
<reference evidence="2" key="1">
    <citation type="submission" date="2021-02" db="EMBL/GenBank/DDBJ databases">
        <title>Sequencing the genomes of 1000 actinobacteria strains.</title>
        <authorList>
            <person name="Klenk H.-P."/>
        </authorList>
    </citation>
    <scope>NUCLEOTIDE SEQUENCE</scope>
    <source>
        <strain evidence="2">DSM 22850</strain>
    </source>
</reference>
<dbReference type="AlphaFoldDB" id="A0A940PNE5"/>
<feature type="transmembrane region" description="Helical" evidence="1">
    <location>
        <begin position="193"/>
        <end position="215"/>
    </location>
</feature>
<dbReference type="RefSeq" id="WP_209705283.1">
    <property type="nucleotide sequence ID" value="NZ_JAFIDA010000001.1"/>
</dbReference>
<keyword evidence="1" id="KW-0812">Transmembrane</keyword>
<accession>A0A940PNE5</accession>
<dbReference type="EMBL" id="JAFIDA010000001">
    <property type="protein sequence ID" value="MBP1326363.1"/>
    <property type="molecule type" value="Genomic_DNA"/>
</dbReference>
<name>A0A940PNE5_9MICO</name>
<evidence type="ECO:0000256" key="1">
    <source>
        <dbReference type="SAM" id="Phobius"/>
    </source>
</evidence>
<protein>
    <submittedName>
        <fullName evidence="2">Uncharacterized protein</fullName>
    </submittedName>
</protein>
<keyword evidence="1" id="KW-1133">Transmembrane helix</keyword>
<sequence length="334" mass="34741">MVEPRAIDKAMNSFGKAADGIGKFAREKSVQAAEQAEEIADSTKEFVSGTVEKLTAKKPDPYEEAIAEYNGAFTAMNDNGLTLFRQRERSSDLIEFVELVVNSIANTPKSFETAFQEIQLNKAQFLEAEEFARKDLEAARNSATGVGVGFSAGAAVASMAPSAALWVATTFGTASTGTAISTLSGAVATKAALAWLGGGALAAGGGGTAAGSALLALAGPVGWTIAGATLLASIALFAKKKFENREAKQEALTAVKLNTALVTEMGAQIGSLLQRTSSLRIELTRSYSAALPFFGTDFLVLAKPQQTQLAALVNNTKACAAQLGQHIEQAGDHE</sequence>
<gene>
    <name evidence="2" type="ORF">JOF28_001595</name>
</gene>